<feature type="compositionally biased region" description="Basic and acidic residues" evidence="1">
    <location>
        <begin position="71"/>
        <end position="103"/>
    </location>
</feature>
<feature type="region of interest" description="Disordered" evidence="1">
    <location>
        <begin position="1"/>
        <end position="144"/>
    </location>
</feature>
<organism evidence="2 3">
    <name type="scientific">Brugia timori</name>
    <dbReference type="NCBI Taxonomy" id="42155"/>
    <lineage>
        <taxon>Eukaryota</taxon>
        <taxon>Metazoa</taxon>
        <taxon>Ecdysozoa</taxon>
        <taxon>Nematoda</taxon>
        <taxon>Chromadorea</taxon>
        <taxon>Rhabditida</taxon>
        <taxon>Spirurina</taxon>
        <taxon>Spiruromorpha</taxon>
        <taxon>Filarioidea</taxon>
        <taxon>Onchocercidae</taxon>
        <taxon>Brugia</taxon>
    </lineage>
</organism>
<accession>A0A3P7T8N5</accession>
<reference evidence="2 3" key="1">
    <citation type="submission" date="2018-11" db="EMBL/GenBank/DDBJ databases">
        <authorList>
            <consortium name="Pathogen Informatics"/>
        </authorList>
    </citation>
    <scope>NUCLEOTIDE SEQUENCE [LARGE SCALE GENOMIC DNA]</scope>
</reference>
<feature type="compositionally biased region" description="Basic and acidic residues" evidence="1">
    <location>
        <begin position="230"/>
        <end position="267"/>
    </location>
</feature>
<dbReference type="EMBL" id="UZAG01005054">
    <property type="protein sequence ID" value="VDO17446.1"/>
    <property type="molecule type" value="Genomic_DNA"/>
</dbReference>
<dbReference type="Proteomes" id="UP000280834">
    <property type="component" value="Unassembled WGS sequence"/>
</dbReference>
<evidence type="ECO:0000313" key="3">
    <source>
        <dbReference type="Proteomes" id="UP000280834"/>
    </source>
</evidence>
<evidence type="ECO:0000256" key="1">
    <source>
        <dbReference type="SAM" id="MobiDB-lite"/>
    </source>
</evidence>
<feature type="compositionally biased region" description="Basic and acidic residues" evidence="1">
    <location>
        <begin position="1"/>
        <end position="23"/>
    </location>
</feature>
<keyword evidence="3" id="KW-1185">Reference proteome</keyword>
<sequence>MRGDGVRTGGEHLGEHGHVEARARQLQRGAHAGTAGTDDHDVELALDFPKHLNGPTRTTDQPDDGEDLEHEADRDGLDVVHPDVAHADPHVIEQRHDDAEGQDLHPLGGEDAGPQVVADRAAREDQLRQQDDREERHQGARDALAEPVAQTVAEQLGAEHDGQQDARGQREDGRALAELLGHGLVAHVHPEVAHAGDEVVQVGPDQREHHELEKPARNETKAAVEGGLELGERIVGRERGVEHPDDERQQQEHQRAADAVQDRHDAGGRQAVGREIGEGVDVAEFATPWCGGGCKLCHGGAFVAC</sequence>
<feature type="region of interest" description="Disordered" evidence="1">
    <location>
        <begin position="205"/>
        <end position="274"/>
    </location>
</feature>
<proteinExistence type="predicted"/>
<gene>
    <name evidence="2" type="ORF">BTMF_LOCUS4915</name>
</gene>
<evidence type="ECO:0000313" key="2">
    <source>
        <dbReference type="EMBL" id="VDO17446.1"/>
    </source>
</evidence>
<feature type="compositionally biased region" description="Acidic residues" evidence="1">
    <location>
        <begin position="61"/>
        <end position="70"/>
    </location>
</feature>
<dbReference type="AlphaFoldDB" id="A0A3P7T8N5"/>
<protein>
    <submittedName>
        <fullName evidence="2">Uncharacterized protein</fullName>
    </submittedName>
</protein>
<name>A0A3P7T8N5_9BILA</name>
<feature type="compositionally biased region" description="Basic and acidic residues" evidence="1">
    <location>
        <begin position="205"/>
        <end position="222"/>
    </location>
</feature>
<feature type="compositionally biased region" description="Basic and acidic residues" evidence="1">
    <location>
        <begin position="120"/>
        <end position="144"/>
    </location>
</feature>